<reference evidence="3 4" key="1">
    <citation type="submission" date="2019-08" db="EMBL/GenBank/DDBJ databases">
        <title>Draft genome sequences of two oriental melons (Cucumis melo L. var makuwa).</title>
        <authorList>
            <person name="Kwon S.-Y."/>
        </authorList>
    </citation>
    <scope>NUCLEOTIDE SEQUENCE [LARGE SCALE GENOMIC DNA]</scope>
    <source>
        <strain evidence="4">cv. Chang Bougi</strain>
        <strain evidence="3">cv. SW 3</strain>
        <tissue evidence="1">Leaf</tissue>
    </source>
</reference>
<comment type="caution">
    <text evidence="1">The sequence shown here is derived from an EMBL/GenBank/DDBJ whole genome shotgun (WGS) entry which is preliminary data.</text>
</comment>
<dbReference type="EMBL" id="SSTE01016683">
    <property type="protein sequence ID" value="KAA0041210.1"/>
    <property type="molecule type" value="Genomic_DNA"/>
</dbReference>
<sequence>MSKFEKRNSNLGNQEHFHSLRPAATSIRRTQIEEVYQIDVSLFPPNHPTNFPSESWKNHQILSPFNLPPGAAEGISDNLNFHIIANVDLVYTLWGATKGAPASVIERVMKEKYEGNGGEEVGDKCSVCYEDLQFNGEKIKEKEAEVSILGCGHA</sequence>
<dbReference type="Proteomes" id="UP000321947">
    <property type="component" value="Unassembled WGS sequence"/>
</dbReference>
<dbReference type="Proteomes" id="UP000321393">
    <property type="component" value="Unassembled WGS sequence"/>
</dbReference>
<dbReference type="EMBL" id="SSTD01015597">
    <property type="protein sequence ID" value="TYK02408.1"/>
    <property type="molecule type" value="Genomic_DNA"/>
</dbReference>
<evidence type="ECO:0000313" key="2">
    <source>
        <dbReference type="EMBL" id="TYK02408.1"/>
    </source>
</evidence>
<accession>A0A5A7TD45</accession>
<organism evidence="1 3">
    <name type="scientific">Cucumis melo var. makuwa</name>
    <name type="common">Oriental melon</name>
    <dbReference type="NCBI Taxonomy" id="1194695"/>
    <lineage>
        <taxon>Eukaryota</taxon>
        <taxon>Viridiplantae</taxon>
        <taxon>Streptophyta</taxon>
        <taxon>Embryophyta</taxon>
        <taxon>Tracheophyta</taxon>
        <taxon>Spermatophyta</taxon>
        <taxon>Magnoliopsida</taxon>
        <taxon>eudicotyledons</taxon>
        <taxon>Gunneridae</taxon>
        <taxon>Pentapetalae</taxon>
        <taxon>rosids</taxon>
        <taxon>fabids</taxon>
        <taxon>Cucurbitales</taxon>
        <taxon>Cucurbitaceae</taxon>
        <taxon>Benincaseae</taxon>
        <taxon>Cucumis</taxon>
    </lineage>
</organism>
<name>A0A5A7TD45_CUCMM</name>
<evidence type="ECO:0000313" key="1">
    <source>
        <dbReference type="EMBL" id="KAA0041210.1"/>
    </source>
</evidence>
<dbReference type="AlphaFoldDB" id="A0A5A7TD45"/>
<evidence type="ECO:0000313" key="3">
    <source>
        <dbReference type="Proteomes" id="UP000321393"/>
    </source>
</evidence>
<proteinExistence type="predicted"/>
<gene>
    <name evidence="2" type="ORF">E5676_scaffold1738G00020</name>
    <name evidence="1" type="ORF">E6C27_scaffold128G001640</name>
</gene>
<evidence type="ECO:0000313" key="4">
    <source>
        <dbReference type="Proteomes" id="UP000321947"/>
    </source>
</evidence>
<protein>
    <submittedName>
        <fullName evidence="1">E3 ubiquitin-protein ligase synoviolin B-like</fullName>
    </submittedName>
</protein>